<dbReference type="OrthoDB" id="9803233at2"/>
<keyword evidence="5" id="KW-1185">Reference proteome</keyword>
<dbReference type="PROSITE" id="PS51186">
    <property type="entry name" value="GNAT"/>
    <property type="match status" value="1"/>
</dbReference>
<dbReference type="GO" id="GO:0016747">
    <property type="term" value="F:acyltransferase activity, transferring groups other than amino-acyl groups"/>
    <property type="evidence" value="ECO:0007669"/>
    <property type="project" value="InterPro"/>
</dbReference>
<dbReference type="AlphaFoldDB" id="A0A1T4TC85"/>
<evidence type="ECO:0000313" key="4">
    <source>
        <dbReference type="EMBL" id="SKA37941.1"/>
    </source>
</evidence>
<evidence type="ECO:0000259" key="3">
    <source>
        <dbReference type="PROSITE" id="PS51186"/>
    </source>
</evidence>
<evidence type="ECO:0000256" key="2">
    <source>
        <dbReference type="ARBA" id="ARBA00023315"/>
    </source>
</evidence>
<dbReference type="PANTHER" id="PTHR43877">
    <property type="entry name" value="AMINOALKYLPHOSPHONATE N-ACETYLTRANSFERASE-RELATED-RELATED"/>
    <property type="match status" value="1"/>
</dbReference>
<dbReference type="InterPro" id="IPR050832">
    <property type="entry name" value="Bact_Acetyltransf"/>
</dbReference>
<reference evidence="5" key="1">
    <citation type="submission" date="2017-02" db="EMBL/GenBank/DDBJ databases">
        <authorList>
            <person name="Varghese N."/>
            <person name="Submissions S."/>
        </authorList>
    </citation>
    <scope>NUCLEOTIDE SEQUENCE [LARGE SCALE GENOMIC DNA]</scope>
    <source>
        <strain evidence="5">ATCC 27094</strain>
    </source>
</reference>
<proteinExistence type="predicted"/>
<organism evidence="4 5">
    <name type="scientific">Enhydrobacter aerosaccus</name>
    <dbReference type="NCBI Taxonomy" id="225324"/>
    <lineage>
        <taxon>Bacteria</taxon>
        <taxon>Pseudomonadati</taxon>
        <taxon>Pseudomonadota</taxon>
        <taxon>Alphaproteobacteria</taxon>
        <taxon>Hyphomicrobiales</taxon>
        <taxon>Enhydrobacter</taxon>
    </lineage>
</organism>
<dbReference type="InterPro" id="IPR016181">
    <property type="entry name" value="Acyl_CoA_acyltransferase"/>
</dbReference>
<sequence>MTLTFRTATLAEIDEVWRVVLTAFTPYIHALGRDWPAEDSAAYAEEWARGEAEIGRGDVFVAVEGERIVGVARTRPREKDLYIHQLAVDPSRQGTGVGSWLLQRIDELARARGLDGLSLETAEMAVANIRLYERHGFAIVSRGLPEHGLDAHTRVHMVKTF</sequence>
<dbReference type="SUPFAM" id="SSF55729">
    <property type="entry name" value="Acyl-CoA N-acyltransferases (Nat)"/>
    <property type="match status" value="1"/>
</dbReference>
<dbReference type="STRING" id="225324.SAMN02745126_05983"/>
<gene>
    <name evidence="4" type="ORF">SAMN02745126_05983</name>
</gene>
<name>A0A1T4TC85_9HYPH</name>
<accession>A0A1T4TC85</accession>
<dbReference type="Proteomes" id="UP000190092">
    <property type="component" value="Unassembled WGS sequence"/>
</dbReference>
<feature type="domain" description="N-acetyltransferase" evidence="3">
    <location>
        <begin position="3"/>
        <end position="161"/>
    </location>
</feature>
<dbReference type="GO" id="GO:0005840">
    <property type="term" value="C:ribosome"/>
    <property type="evidence" value="ECO:0007669"/>
    <property type="project" value="UniProtKB-KW"/>
</dbReference>
<keyword evidence="2" id="KW-0012">Acyltransferase</keyword>
<protein>
    <submittedName>
        <fullName evidence="4">Ribosomal protein S18 acetylase RimI</fullName>
    </submittedName>
</protein>
<dbReference type="CDD" id="cd04301">
    <property type="entry name" value="NAT_SF"/>
    <property type="match status" value="1"/>
</dbReference>
<dbReference type="EMBL" id="FUWJ01000015">
    <property type="protein sequence ID" value="SKA37941.1"/>
    <property type="molecule type" value="Genomic_DNA"/>
</dbReference>
<dbReference type="Pfam" id="PF00583">
    <property type="entry name" value="Acetyltransf_1"/>
    <property type="match status" value="1"/>
</dbReference>
<dbReference type="InterPro" id="IPR000182">
    <property type="entry name" value="GNAT_dom"/>
</dbReference>
<keyword evidence="4" id="KW-0687">Ribonucleoprotein</keyword>
<dbReference type="Gene3D" id="3.40.630.30">
    <property type="match status" value="1"/>
</dbReference>
<keyword evidence="1" id="KW-0808">Transferase</keyword>
<dbReference type="PANTHER" id="PTHR43877:SF2">
    <property type="entry name" value="AMINOALKYLPHOSPHONATE N-ACETYLTRANSFERASE-RELATED"/>
    <property type="match status" value="1"/>
</dbReference>
<evidence type="ECO:0000313" key="5">
    <source>
        <dbReference type="Proteomes" id="UP000190092"/>
    </source>
</evidence>
<dbReference type="RefSeq" id="WP_085937723.1">
    <property type="nucleotide sequence ID" value="NZ_FUWJ01000015.1"/>
</dbReference>
<evidence type="ECO:0000256" key="1">
    <source>
        <dbReference type="ARBA" id="ARBA00022679"/>
    </source>
</evidence>
<keyword evidence="4" id="KW-0689">Ribosomal protein</keyword>